<feature type="domain" description="Tripeptidyl-peptidase II first Ig-like" evidence="13">
    <location>
        <begin position="679"/>
        <end position="781"/>
    </location>
</feature>
<proteinExistence type="inferred from homology"/>
<dbReference type="GeneID" id="19320312"/>
<dbReference type="InterPro" id="IPR023828">
    <property type="entry name" value="Peptidase_S8_Ser-AS"/>
</dbReference>
<dbReference type="Gene3D" id="2.60.40.3170">
    <property type="match status" value="1"/>
</dbReference>
<gene>
    <name evidence="15" type="ORF">PFL1_06234</name>
</gene>
<evidence type="ECO:0000256" key="7">
    <source>
        <dbReference type="ARBA" id="ARBA00022801"/>
    </source>
</evidence>
<dbReference type="GO" id="GO:0008240">
    <property type="term" value="F:tripeptidyl-peptidase activity"/>
    <property type="evidence" value="ECO:0007669"/>
    <property type="project" value="UniProtKB-EC"/>
</dbReference>
<evidence type="ECO:0000256" key="1">
    <source>
        <dbReference type="ARBA" id="ARBA00001910"/>
    </source>
</evidence>
<dbReference type="GO" id="GO:0004177">
    <property type="term" value="F:aminopeptidase activity"/>
    <property type="evidence" value="ECO:0007669"/>
    <property type="project" value="UniProtKB-KW"/>
</dbReference>
<feature type="domain" description="Peptidase S8/S53" evidence="11">
    <location>
        <begin position="126"/>
        <end position="623"/>
    </location>
</feature>
<evidence type="ECO:0000256" key="2">
    <source>
        <dbReference type="ARBA" id="ARBA00011073"/>
    </source>
</evidence>
<keyword evidence="7 9" id="KW-0378">Hydrolase</keyword>
<feature type="compositionally biased region" description="Basic and acidic residues" evidence="10">
    <location>
        <begin position="1258"/>
        <end position="1270"/>
    </location>
</feature>
<evidence type="ECO:0000259" key="13">
    <source>
        <dbReference type="Pfam" id="PF21223"/>
    </source>
</evidence>
<feature type="active site" description="Charge relay system" evidence="9">
    <location>
        <position position="135"/>
    </location>
</feature>
<dbReference type="FunFam" id="3.40.50.200:FF:000003">
    <property type="entry name" value="Tripeptidyl peptidase 2"/>
    <property type="match status" value="1"/>
</dbReference>
<dbReference type="InterPro" id="IPR015500">
    <property type="entry name" value="Peptidase_S8_subtilisin-rel"/>
</dbReference>
<dbReference type="InterPro" id="IPR022398">
    <property type="entry name" value="Peptidase_S8_His-AS"/>
</dbReference>
<dbReference type="PRINTS" id="PR00723">
    <property type="entry name" value="SUBTILISIN"/>
</dbReference>
<keyword evidence="6 9" id="KW-0645">Protease</keyword>
<dbReference type="Proteomes" id="UP000053664">
    <property type="component" value="Unassembled WGS sequence"/>
</dbReference>
<dbReference type="Gene3D" id="1.25.40.710">
    <property type="match status" value="1"/>
</dbReference>
<evidence type="ECO:0000256" key="8">
    <source>
        <dbReference type="ARBA" id="ARBA00022825"/>
    </source>
</evidence>
<dbReference type="GO" id="GO:0005829">
    <property type="term" value="C:cytosol"/>
    <property type="evidence" value="ECO:0007669"/>
    <property type="project" value="TreeGrafter"/>
</dbReference>
<feature type="active site" description="Charge relay system" evidence="9">
    <location>
        <position position="404"/>
    </location>
</feature>
<dbReference type="Pfam" id="PF12580">
    <property type="entry name" value="TPPII"/>
    <property type="match status" value="1"/>
</dbReference>
<dbReference type="PROSITE" id="PS00137">
    <property type="entry name" value="SUBTILASE_HIS"/>
    <property type="match status" value="1"/>
</dbReference>
<comment type="similarity">
    <text evidence="2 9">Belongs to the peptidase S8 family.</text>
</comment>
<dbReference type="eggNOG" id="KOG1114">
    <property type="taxonomic scope" value="Eukaryota"/>
</dbReference>
<dbReference type="EMBL" id="KE361646">
    <property type="protein sequence ID" value="EPQ26299.1"/>
    <property type="molecule type" value="Genomic_DNA"/>
</dbReference>
<feature type="domain" description="Tripeptidyl-peptidase II galactose-binding" evidence="14">
    <location>
        <begin position="799"/>
        <end position="888"/>
    </location>
</feature>
<feature type="region of interest" description="Disordered" evidence="10">
    <location>
        <begin position="1247"/>
        <end position="1270"/>
    </location>
</feature>
<dbReference type="Gene3D" id="2.20.25.690">
    <property type="match status" value="2"/>
</dbReference>
<dbReference type="InterPro" id="IPR046940">
    <property type="entry name" value="TPPII_Ig-like_sf"/>
</dbReference>
<keyword evidence="8 9" id="KW-0720">Serine protease</keyword>
<keyword evidence="5" id="KW-0031">Aminopeptidase</keyword>
<dbReference type="GO" id="GO:0004252">
    <property type="term" value="F:serine-type endopeptidase activity"/>
    <property type="evidence" value="ECO:0007669"/>
    <property type="project" value="UniProtKB-UniRule"/>
</dbReference>
<evidence type="ECO:0000256" key="6">
    <source>
        <dbReference type="ARBA" id="ARBA00022670"/>
    </source>
</evidence>
<dbReference type="PROSITE" id="PS51892">
    <property type="entry name" value="SUBTILASE"/>
    <property type="match status" value="1"/>
</dbReference>
<dbReference type="InterPro" id="IPR048384">
    <property type="entry name" value="TPPII_GBD"/>
</dbReference>
<evidence type="ECO:0000259" key="12">
    <source>
        <dbReference type="Pfam" id="PF12580"/>
    </source>
</evidence>
<dbReference type="SUPFAM" id="SSF52743">
    <property type="entry name" value="Subtilisin-like"/>
    <property type="match status" value="1"/>
</dbReference>
<reference evidence="15 16" key="1">
    <citation type="journal article" date="2013" name="Plant Cell">
        <title>The transition from a phytopathogenic smut ancestor to an anamorphic biocontrol agent deciphered by comparative whole-genome analysis.</title>
        <authorList>
            <person name="Lefebvre F."/>
            <person name="Joly D.L."/>
            <person name="Labbe C."/>
            <person name="Teichmann B."/>
            <person name="Linning R."/>
            <person name="Belzile F."/>
            <person name="Bakkeren G."/>
            <person name="Belanger R.R."/>
        </authorList>
    </citation>
    <scope>NUCLEOTIDE SEQUENCE [LARGE SCALE GENOMIC DNA]</scope>
    <source>
        <strain evidence="15 16">PF-1</strain>
    </source>
</reference>
<organism evidence="15 16">
    <name type="scientific">Pseudozyma flocculosa PF-1</name>
    <dbReference type="NCBI Taxonomy" id="1277687"/>
    <lineage>
        <taxon>Eukaryota</taxon>
        <taxon>Fungi</taxon>
        <taxon>Dikarya</taxon>
        <taxon>Basidiomycota</taxon>
        <taxon>Ustilaginomycotina</taxon>
        <taxon>Ustilaginomycetes</taxon>
        <taxon>Ustilaginales</taxon>
        <taxon>Ustilaginaceae</taxon>
        <taxon>Pseudozyma</taxon>
    </lineage>
</organism>
<dbReference type="InterPro" id="IPR050131">
    <property type="entry name" value="Peptidase_S8_subtilisin-like"/>
</dbReference>
<evidence type="ECO:0000259" key="11">
    <source>
        <dbReference type="Pfam" id="PF00082"/>
    </source>
</evidence>
<dbReference type="GO" id="GO:0006508">
    <property type="term" value="P:proteolysis"/>
    <property type="evidence" value="ECO:0007669"/>
    <property type="project" value="UniProtKB-KW"/>
</dbReference>
<dbReference type="InterPro" id="IPR000209">
    <property type="entry name" value="Peptidase_S8/S53_dom"/>
</dbReference>
<feature type="region of interest" description="Disordered" evidence="10">
    <location>
        <begin position="258"/>
        <end position="287"/>
    </location>
</feature>
<protein>
    <recommendedName>
        <fullName evidence="4">Tripeptidyl-peptidase 2</fullName>
        <ecNumber evidence="3">3.4.14.10</ecNumber>
    </recommendedName>
</protein>
<dbReference type="InterPro" id="IPR046939">
    <property type="entry name" value="TPPII_C_sf"/>
</dbReference>
<feature type="active site" description="Charge relay system" evidence="9">
    <location>
        <position position="594"/>
    </location>
</feature>
<dbReference type="HOGENOM" id="CLU_003084_1_0_1"/>
<evidence type="ECO:0000313" key="16">
    <source>
        <dbReference type="Proteomes" id="UP000053664"/>
    </source>
</evidence>
<evidence type="ECO:0000256" key="9">
    <source>
        <dbReference type="PROSITE-ProRule" id="PRU01240"/>
    </source>
</evidence>
<evidence type="ECO:0000256" key="3">
    <source>
        <dbReference type="ARBA" id="ARBA00012462"/>
    </source>
</evidence>
<dbReference type="InterPro" id="IPR048383">
    <property type="entry name" value="TPPII_Ig-like-1"/>
</dbReference>
<evidence type="ECO:0000313" key="15">
    <source>
        <dbReference type="EMBL" id="EPQ26299.1"/>
    </source>
</evidence>
<dbReference type="PANTHER" id="PTHR43806">
    <property type="entry name" value="PEPTIDASE S8"/>
    <property type="match status" value="1"/>
</dbReference>
<dbReference type="Pfam" id="PF00082">
    <property type="entry name" value="Peptidase_S8"/>
    <property type="match status" value="1"/>
</dbReference>
<dbReference type="KEGG" id="pfp:PFL1_06234"/>
<evidence type="ECO:0000256" key="5">
    <source>
        <dbReference type="ARBA" id="ARBA00022438"/>
    </source>
</evidence>
<name>A0A061H273_9BASI</name>
<dbReference type="InterPro" id="IPR022229">
    <property type="entry name" value="TPPII_Ig-like-2"/>
</dbReference>
<feature type="region of interest" description="Disordered" evidence="10">
    <location>
        <begin position="1145"/>
        <end position="1172"/>
    </location>
</feature>
<comment type="catalytic activity">
    <reaction evidence="1">
        <text>Release of an N-terminal tripeptide from a polypeptide.</text>
        <dbReference type="EC" id="3.4.14.10"/>
    </reaction>
</comment>
<sequence length="1406" mass="152811">MPIPFGFALARPLAARPCLAHVHRYSAAAAAAATRRSVNLAVTALYATTTTPATPAHAARSLSTTAASLDSALRPTAPARSLVLPELSNMPGIDPITTEPFPLGGLLPKETTEALTFLRKYPEYDGRKVRVAVLDTGVDPAAAGLALKGKMVDVIDCSGSGDMPLRSVKPEAASGSASASSDTISLKSPFTGRTIKVSSRWSNPSGEWKVGFKAAYDLWPGELVSRRSAERKKAFDVSHQALLCRVQDELYAFENAPKPQAAPAAGDKSGQAQPSDKGPAQDDESRRLHKEELKAKVQALKDLAASYKDEGPLLEAVVFHDGQHWRAVVGGAEGDAHDPSKGQPAELLRPLSESILDLSAHRPMTDFRIEHQWETFGSQDLLTYSVNIVDGGNTLSLVTAAGSHGTHVAGIVGARHDDEPELNGVAPGCEIVSLKIGDSRLGSMEQGQALLRAAQALIDTKCDIANLSYGEDGAFGAENKGAFAKALRDIVIRERDVLFISSAGNNGPALTTVGQPGGTTSGVLSVGAYVNAGAMQKAEYALVESGVPDSVTTWCSRGPCADGERGVSIYAPGAAITSIPRYCLQTSQLMNGTSMSSPNACGSIALLVSGLKARGIPVTPERVFKAVRATGRDVGDPLGVPFIRVDAAWDYLVENAERADQDAEFRVAVTPAGKTSLFNKRGIYLRERIETHQTQQYTVTVKPTLKQAETERIYGLELRCTLNATQPWVKVPDYLLLGGNGRGFEVRVDPTDLQPGLHHAWIEAYDSEKPGLKLFDVPVTVAKPEVHAEPTVRYDGTRFESGKIVRRFVHVPEGATWASITVRSANHAAPGTAARFWLHCVQLEPLRRLSDVEHAFVLNLQENEPVKKSFNVRGGLTMEICSAQFWAQKAAFDLDLEVAFHGITTALVPVSGREELTLIGGQGHAKVECTSNVRIENFEPSISFDTRRTYARPTDAVIRPLSTPRDIQPSGRQMLELVTTYTISAKEASNKLSYSIPALGNHLYDSSVPLLTQLFDIRKKRVHFGDVYKKEITLPKGDYTLKAQFLNESMAVLEKLKNATVMVEQKLSKPKDAALQMYKDHVDLHGEAPAASYKGVKLFPGERTVLTLDLNLEGEALPKEAQPGDVLVGQFGFAQQGKGELRYIVPPAPKKKDDDAASAPPPPAGGKNDKEIPELLTAAAKKIKDKKEKLAFMDKLIKDYPDHLGLLVAKLEALDAEDKESRASVLEVAEKVLSQVDEREVKLWLATKRPSASEQSDDEKRENETKQEQKKALVLALNRKTRALLSEVEEGRAESRAQMEETWKRYRGLASGEKEKEYTEVYIRWSILHKRYALALQSVQKLKSELGAGTSETVEELEKVKALELKLIGGDQHEGQGQGGGLGWQLWLARLERLEKIDKPDSYAPF</sequence>
<dbReference type="PANTHER" id="PTHR43806:SF14">
    <property type="entry name" value="TRIPEPTIDYL-PEPTIDASE 2"/>
    <property type="match status" value="1"/>
</dbReference>
<dbReference type="Gene3D" id="3.40.50.200">
    <property type="entry name" value="Peptidase S8/S53 domain"/>
    <property type="match status" value="2"/>
</dbReference>
<dbReference type="PROSITE" id="PS00138">
    <property type="entry name" value="SUBTILASE_SER"/>
    <property type="match status" value="1"/>
</dbReference>
<evidence type="ECO:0000256" key="10">
    <source>
        <dbReference type="SAM" id="MobiDB-lite"/>
    </source>
</evidence>
<feature type="domain" description="Tripeptidyl peptidase II second Ig-like" evidence="12">
    <location>
        <begin position="932"/>
        <end position="1122"/>
    </location>
</feature>
<dbReference type="RefSeq" id="XP_007881963.1">
    <property type="nucleotide sequence ID" value="XM_007883772.1"/>
</dbReference>
<evidence type="ECO:0000259" key="14">
    <source>
        <dbReference type="Pfam" id="PF21316"/>
    </source>
</evidence>
<dbReference type="OrthoDB" id="206201at2759"/>
<dbReference type="InterPro" id="IPR036852">
    <property type="entry name" value="Peptidase_S8/S53_dom_sf"/>
</dbReference>
<dbReference type="EC" id="3.4.14.10" evidence="3"/>
<accession>A0A061H273</accession>
<evidence type="ECO:0000256" key="4">
    <source>
        <dbReference type="ARBA" id="ARBA00020244"/>
    </source>
</evidence>
<dbReference type="Pfam" id="PF21223">
    <property type="entry name" value="TPPII_Ig-like-1"/>
    <property type="match status" value="1"/>
</dbReference>
<dbReference type="Pfam" id="PF21316">
    <property type="entry name" value="TPPII_GBD"/>
    <property type="match status" value="1"/>
</dbReference>